<reference evidence="5" key="1">
    <citation type="submission" date="2020-10" db="EMBL/GenBank/DDBJ databases">
        <authorList>
            <person name="Gilroy R."/>
        </authorList>
    </citation>
    <scope>NUCLEOTIDE SEQUENCE</scope>
    <source>
        <strain evidence="5">7463</strain>
    </source>
</reference>
<dbReference type="InterPro" id="IPR052193">
    <property type="entry name" value="Peptidase_C59"/>
</dbReference>
<protein>
    <submittedName>
        <fullName evidence="5">Choloylglycine hydrolase family protein</fullName>
    </submittedName>
</protein>
<evidence type="ECO:0000256" key="3">
    <source>
        <dbReference type="SAM" id="SignalP"/>
    </source>
</evidence>
<evidence type="ECO:0000256" key="1">
    <source>
        <dbReference type="ARBA" id="ARBA00006625"/>
    </source>
</evidence>
<dbReference type="Pfam" id="PF02275">
    <property type="entry name" value="CBAH"/>
    <property type="match status" value="1"/>
</dbReference>
<dbReference type="SUPFAM" id="SSF56235">
    <property type="entry name" value="N-terminal nucleophile aminohydrolases (Ntn hydrolases)"/>
    <property type="match status" value="1"/>
</dbReference>
<sequence length="357" mass="38700">MTKTTLGFIAATALACCAQAHACTGITLHSEANEYVTARSIEWGASNLSTQLVVVPRGQTIQSQTAQGPAMQYKNALGYVGLSIEDKNFVVEGLNEKGLSAGLFFFPGYGLYPDYNAQMKNKTLSDMEFVAWVLGTFDSVESARQSIASIRVAERFKGAGTVHYRIADKSGAQIVVEIVEGEMRIFDNPLGVLTNSPGFEWHMTNLNNFINLKTGSVNPVQWSDVTLRSPGMGSGLLGMPGDITPPSRFVRAAMMATSAPSLSSADETVLYSFKILNAFEIPIGLELDGKSNPTGLLSATQWTSASDMSNGKLYYKTMNNARIRCVDLKTIDFGKVTYQSLPIDNVKSEPIETLSIR</sequence>
<dbReference type="InterPro" id="IPR029055">
    <property type="entry name" value="Ntn_hydrolases_N"/>
</dbReference>
<comment type="caution">
    <text evidence="5">The sequence shown here is derived from an EMBL/GenBank/DDBJ whole genome shotgun (WGS) entry which is preliminary data.</text>
</comment>
<name>A0A9D1IIL0_9BURK</name>
<comment type="similarity">
    <text evidence="1">Belongs to the peptidase C59 family.</text>
</comment>
<organism evidence="5 6">
    <name type="scientific">Candidatus Aphodousia faecigallinarum</name>
    <dbReference type="NCBI Taxonomy" id="2840677"/>
    <lineage>
        <taxon>Bacteria</taxon>
        <taxon>Pseudomonadati</taxon>
        <taxon>Pseudomonadota</taxon>
        <taxon>Betaproteobacteria</taxon>
        <taxon>Burkholderiales</taxon>
        <taxon>Sutterellaceae</taxon>
        <taxon>Sutterellaceae incertae sedis</taxon>
        <taxon>Candidatus Aphodousia</taxon>
    </lineage>
</organism>
<keyword evidence="3" id="KW-0732">Signal</keyword>
<feature type="signal peptide" evidence="3">
    <location>
        <begin position="1"/>
        <end position="22"/>
    </location>
</feature>
<accession>A0A9D1IIL0</accession>
<evidence type="ECO:0000256" key="2">
    <source>
        <dbReference type="ARBA" id="ARBA00022801"/>
    </source>
</evidence>
<dbReference type="EMBL" id="DVMY01000014">
    <property type="protein sequence ID" value="HIU36742.1"/>
    <property type="molecule type" value="Genomic_DNA"/>
</dbReference>
<dbReference type="PANTHER" id="PTHR35527">
    <property type="entry name" value="CHOLOYLGLYCINE HYDROLASE"/>
    <property type="match status" value="1"/>
</dbReference>
<evidence type="ECO:0000313" key="5">
    <source>
        <dbReference type="EMBL" id="HIU36742.1"/>
    </source>
</evidence>
<feature type="chain" id="PRO_5039577563" evidence="3">
    <location>
        <begin position="23"/>
        <end position="357"/>
    </location>
</feature>
<evidence type="ECO:0000313" key="6">
    <source>
        <dbReference type="Proteomes" id="UP000824083"/>
    </source>
</evidence>
<gene>
    <name evidence="5" type="ORF">IAC56_00455</name>
</gene>
<dbReference type="Gene3D" id="3.60.60.10">
    <property type="entry name" value="Penicillin V Acylase, Chain A"/>
    <property type="match status" value="1"/>
</dbReference>
<feature type="domain" description="Choloylglycine hydrolase/NAAA C-terminal" evidence="4">
    <location>
        <begin position="23"/>
        <end position="331"/>
    </location>
</feature>
<reference evidence="5" key="2">
    <citation type="journal article" date="2021" name="PeerJ">
        <title>Extensive microbial diversity within the chicken gut microbiome revealed by metagenomics and culture.</title>
        <authorList>
            <person name="Gilroy R."/>
            <person name="Ravi A."/>
            <person name="Getino M."/>
            <person name="Pursley I."/>
            <person name="Horton D.L."/>
            <person name="Alikhan N.F."/>
            <person name="Baker D."/>
            <person name="Gharbi K."/>
            <person name="Hall N."/>
            <person name="Watson M."/>
            <person name="Adriaenssens E.M."/>
            <person name="Foster-Nyarko E."/>
            <person name="Jarju S."/>
            <person name="Secka A."/>
            <person name="Antonio M."/>
            <person name="Oren A."/>
            <person name="Chaudhuri R.R."/>
            <person name="La Ragione R."/>
            <person name="Hildebrand F."/>
            <person name="Pallen M.J."/>
        </authorList>
    </citation>
    <scope>NUCLEOTIDE SEQUENCE</scope>
    <source>
        <strain evidence="5">7463</strain>
    </source>
</reference>
<dbReference type="AlphaFoldDB" id="A0A9D1IIL0"/>
<dbReference type="CDD" id="cd00542">
    <property type="entry name" value="Ntn_PVA"/>
    <property type="match status" value="1"/>
</dbReference>
<dbReference type="PANTHER" id="PTHR35527:SF2">
    <property type="entry name" value="HYDROLASE"/>
    <property type="match status" value="1"/>
</dbReference>
<dbReference type="PROSITE" id="PS51257">
    <property type="entry name" value="PROKAR_LIPOPROTEIN"/>
    <property type="match status" value="1"/>
</dbReference>
<evidence type="ECO:0000259" key="4">
    <source>
        <dbReference type="Pfam" id="PF02275"/>
    </source>
</evidence>
<dbReference type="InterPro" id="IPR029132">
    <property type="entry name" value="CBAH/NAAA_C"/>
</dbReference>
<dbReference type="Proteomes" id="UP000824083">
    <property type="component" value="Unassembled WGS sequence"/>
</dbReference>
<proteinExistence type="inferred from homology"/>
<keyword evidence="2 5" id="KW-0378">Hydrolase</keyword>
<dbReference type="GO" id="GO:0016787">
    <property type="term" value="F:hydrolase activity"/>
    <property type="evidence" value="ECO:0007669"/>
    <property type="project" value="UniProtKB-KW"/>
</dbReference>